<dbReference type="Proteomes" id="UP000240708">
    <property type="component" value="Unassembled WGS sequence"/>
</dbReference>
<sequence length="105" mass="12226">MNSNGPYIAKLDDFPIEKSMFDSWSSEDLISRYQGNKKLLGKLVENLSLNKELQKEYWQNGWIQTYTIENRIILNVLGSRLENIQLESLLEKNVAGRKEVRNGHL</sequence>
<protein>
    <submittedName>
        <fullName evidence="1">Uncharacterized protein</fullName>
    </submittedName>
</protein>
<proteinExistence type="predicted"/>
<name>A0A2P8E322_9BACT</name>
<organism evidence="1 2">
    <name type="scientific">Cecembia rubra</name>
    <dbReference type="NCBI Taxonomy" id="1485585"/>
    <lineage>
        <taxon>Bacteria</taxon>
        <taxon>Pseudomonadati</taxon>
        <taxon>Bacteroidota</taxon>
        <taxon>Cytophagia</taxon>
        <taxon>Cytophagales</taxon>
        <taxon>Cyclobacteriaceae</taxon>
        <taxon>Cecembia</taxon>
    </lineage>
</organism>
<comment type="caution">
    <text evidence="1">The sequence shown here is derived from an EMBL/GenBank/DDBJ whole genome shotgun (WGS) entry which is preliminary data.</text>
</comment>
<keyword evidence="2" id="KW-1185">Reference proteome</keyword>
<dbReference type="AlphaFoldDB" id="A0A2P8E322"/>
<gene>
    <name evidence="1" type="ORF">CLV48_106118</name>
</gene>
<evidence type="ECO:0000313" key="1">
    <source>
        <dbReference type="EMBL" id="PSL03878.1"/>
    </source>
</evidence>
<dbReference type="RefSeq" id="WP_106567554.1">
    <property type="nucleotide sequence ID" value="NZ_PYGF01000006.1"/>
</dbReference>
<reference evidence="1 2" key="1">
    <citation type="submission" date="2018-03" db="EMBL/GenBank/DDBJ databases">
        <title>Genomic Encyclopedia of Archaeal and Bacterial Type Strains, Phase II (KMG-II): from individual species to whole genera.</title>
        <authorList>
            <person name="Goeker M."/>
        </authorList>
    </citation>
    <scope>NUCLEOTIDE SEQUENCE [LARGE SCALE GENOMIC DNA]</scope>
    <source>
        <strain evidence="1 2">DSM 28057</strain>
    </source>
</reference>
<accession>A0A2P8E322</accession>
<evidence type="ECO:0000313" key="2">
    <source>
        <dbReference type="Proteomes" id="UP000240708"/>
    </source>
</evidence>
<dbReference type="EMBL" id="PYGF01000006">
    <property type="protein sequence ID" value="PSL03878.1"/>
    <property type="molecule type" value="Genomic_DNA"/>
</dbReference>